<name>B7IKI4_BACC2</name>
<dbReference type="KEGG" id="bcg:BCG9842_B2388"/>
<sequence>MTNYYDYGYGYNQYMYPYQNPYETPRPQGTHHFHTQDDIQSHLNAGRKGHCFKGFWGGREHTFLLIGLRVDGTVEIIENGQPGTVHRVDIQGLSYQGIQCPAPQPPPGGGGSGGGTLPPPGGGGSWPPHCHWVQTPWGWQKVCH</sequence>
<proteinExistence type="predicted"/>
<dbReference type="RefSeq" id="WP_000186509.1">
    <property type="nucleotide sequence ID" value="NC_011772.1"/>
</dbReference>
<accession>B7IKI4</accession>
<evidence type="ECO:0000313" key="2">
    <source>
        <dbReference type="EMBL" id="ACK97630.1"/>
    </source>
</evidence>
<dbReference type="Proteomes" id="UP000006744">
    <property type="component" value="Chromosome"/>
</dbReference>
<evidence type="ECO:0000313" key="3">
    <source>
        <dbReference type="Proteomes" id="UP000006744"/>
    </source>
</evidence>
<evidence type="ECO:0000256" key="1">
    <source>
        <dbReference type="SAM" id="MobiDB-lite"/>
    </source>
</evidence>
<dbReference type="EMBL" id="CP001186">
    <property type="protein sequence ID" value="ACK97630.1"/>
    <property type="molecule type" value="Genomic_DNA"/>
</dbReference>
<dbReference type="HOGENOM" id="CLU_1881529_0_0_9"/>
<dbReference type="AlphaFoldDB" id="B7IKI4"/>
<organism evidence="2 3">
    <name type="scientific">Bacillus cereus (strain G9842)</name>
    <dbReference type="NCBI Taxonomy" id="405531"/>
    <lineage>
        <taxon>Bacteria</taxon>
        <taxon>Bacillati</taxon>
        <taxon>Bacillota</taxon>
        <taxon>Bacilli</taxon>
        <taxon>Bacillales</taxon>
        <taxon>Bacillaceae</taxon>
        <taxon>Bacillus</taxon>
        <taxon>Bacillus cereus group</taxon>
    </lineage>
</organism>
<reference evidence="2 3" key="1">
    <citation type="submission" date="2008-10" db="EMBL/GenBank/DDBJ databases">
        <title>Genome sequence of Bacillus cereus G9842.</title>
        <authorList>
            <person name="Dodson R.J."/>
            <person name="Durkin A.S."/>
            <person name="Rosovitz M.J."/>
            <person name="Rasko D.A."/>
            <person name="Hoffmaster A."/>
            <person name="Ravel J."/>
            <person name="Sutton G."/>
        </authorList>
    </citation>
    <scope>NUCLEOTIDE SEQUENCE [LARGE SCALE GENOMIC DNA]</scope>
    <source>
        <strain evidence="2 3">G9842</strain>
    </source>
</reference>
<gene>
    <name evidence="2" type="ordered locus">BCG9842_B2388</name>
</gene>
<feature type="region of interest" description="Disordered" evidence="1">
    <location>
        <begin position="99"/>
        <end position="129"/>
    </location>
</feature>
<protein>
    <submittedName>
        <fullName evidence="2">Uncharacterized protein</fullName>
    </submittedName>
</protein>